<keyword evidence="5" id="KW-0812">Transmembrane</keyword>
<evidence type="ECO:0000256" key="2">
    <source>
        <dbReference type="ARBA" id="ARBA00009055"/>
    </source>
</evidence>
<dbReference type="RefSeq" id="WP_377326300.1">
    <property type="nucleotide sequence ID" value="NZ_JBHSNG010000006.1"/>
</dbReference>
<dbReference type="Gene3D" id="2.40.160.50">
    <property type="entry name" value="membrane protein fhac: a member of the omp85/tpsb transporter family"/>
    <property type="match status" value="1"/>
</dbReference>
<evidence type="ECO:0000313" key="11">
    <source>
        <dbReference type="EMBL" id="MFC5581150.1"/>
    </source>
</evidence>
<dbReference type="PROSITE" id="PS51779">
    <property type="entry name" value="POTRA"/>
    <property type="match status" value="1"/>
</dbReference>
<dbReference type="EMBL" id="JBHSNG010000006">
    <property type="protein sequence ID" value="MFC5581150.1"/>
    <property type="molecule type" value="Genomic_DNA"/>
</dbReference>
<comment type="caution">
    <text evidence="11">The sequence shown here is derived from an EMBL/GenBank/DDBJ whole genome shotgun (WGS) entry which is preliminary data.</text>
</comment>
<keyword evidence="6" id="KW-0653">Protein transport</keyword>
<keyword evidence="3" id="KW-0813">Transport</keyword>
<dbReference type="Proteomes" id="UP001596111">
    <property type="component" value="Unassembled WGS sequence"/>
</dbReference>
<protein>
    <submittedName>
        <fullName evidence="11">ShlB/FhaC/HecB family hemolysin secretion/activation protein</fullName>
    </submittedName>
</protein>
<reference evidence="12" key="1">
    <citation type="journal article" date="2019" name="Int. J. Syst. Evol. Microbiol.">
        <title>The Global Catalogue of Microorganisms (GCM) 10K type strain sequencing project: providing services to taxonomists for standard genome sequencing and annotation.</title>
        <authorList>
            <consortium name="The Broad Institute Genomics Platform"/>
            <consortium name="The Broad Institute Genome Sequencing Center for Infectious Disease"/>
            <person name="Wu L."/>
            <person name="Ma J."/>
        </authorList>
    </citation>
    <scope>NUCLEOTIDE SEQUENCE [LARGE SCALE GENOMIC DNA]</scope>
    <source>
        <strain evidence="12">CGMCC 1.13587</strain>
    </source>
</reference>
<comment type="similarity">
    <text evidence="2">Belongs to the TPS (TC 1.B.20) family.</text>
</comment>
<keyword evidence="12" id="KW-1185">Reference proteome</keyword>
<dbReference type="PANTHER" id="PTHR34597:SF1">
    <property type="entry name" value="HEME_HEMOPEXIN TRANSPORTER PROTEIN HUXB"/>
    <property type="match status" value="1"/>
</dbReference>
<evidence type="ECO:0000256" key="8">
    <source>
        <dbReference type="ARBA" id="ARBA00023237"/>
    </source>
</evidence>
<evidence type="ECO:0000256" key="6">
    <source>
        <dbReference type="ARBA" id="ARBA00022927"/>
    </source>
</evidence>
<evidence type="ECO:0000256" key="7">
    <source>
        <dbReference type="ARBA" id="ARBA00023136"/>
    </source>
</evidence>
<dbReference type="PANTHER" id="PTHR34597">
    <property type="entry name" value="SLR1661 PROTEIN"/>
    <property type="match status" value="1"/>
</dbReference>
<keyword evidence="7" id="KW-0472">Membrane</keyword>
<evidence type="ECO:0000256" key="9">
    <source>
        <dbReference type="SAM" id="SignalP"/>
    </source>
</evidence>
<proteinExistence type="inferred from homology"/>
<dbReference type="Pfam" id="PF03865">
    <property type="entry name" value="ShlB"/>
    <property type="match status" value="1"/>
</dbReference>
<evidence type="ECO:0000259" key="10">
    <source>
        <dbReference type="PROSITE" id="PS51779"/>
    </source>
</evidence>
<evidence type="ECO:0000256" key="1">
    <source>
        <dbReference type="ARBA" id="ARBA00004442"/>
    </source>
</evidence>
<dbReference type="InterPro" id="IPR005565">
    <property type="entry name" value="Hemolysn_activator_HlyB_C"/>
</dbReference>
<evidence type="ECO:0000256" key="3">
    <source>
        <dbReference type="ARBA" id="ARBA00022448"/>
    </source>
</evidence>
<evidence type="ECO:0000256" key="4">
    <source>
        <dbReference type="ARBA" id="ARBA00022452"/>
    </source>
</evidence>
<dbReference type="InterPro" id="IPR013686">
    <property type="entry name" value="Polypept-transport_assoc_ShlB"/>
</dbReference>
<dbReference type="Gene3D" id="3.10.20.310">
    <property type="entry name" value="membrane protein fhac"/>
    <property type="match status" value="1"/>
</dbReference>
<feature type="chain" id="PRO_5045299046" evidence="9">
    <location>
        <begin position="29"/>
        <end position="570"/>
    </location>
</feature>
<dbReference type="Pfam" id="PF08479">
    <property type="entry name" value="POTRA_2"/>
    <property type="match status" value="1"/>
</dbReference>
<accession>A0ABW0SY19</accession>
<gene>
    <name evidence="11" type="ORF">ACFPPB_08510</name>
</gene>
<dbReference type="InterPro" id="IPR051544">
    <property type="entry name" value="TPS_OM_transporter"/>
</dbReference>
<feature type="signal peptide" evidence="9">
    <location>
        <begin position="1"/>
        <end position="28"/>
    </location>
</feature>
<evidence type="ECO:0000256" key="5">
    <source>
        <dbReference type="ARBA" id="ARBA00022692"/>
    </source>
</evidence>
<keyword evidence="4" id="KW-1134">Transmembrane beta strand</keyword>
<feature type="domain" description="POTRA" evidence="10">
    <location>
        <begin position="80"/>
        <end position="155"/>
    </location>
</feature>
<comment type="subcellular location">
    <subcellularLocation>
        <location evidence="1">Cell outer membrane</location>
    </subcellularLocation>
</comment>
<keyword evidence="8" id="KW-0998">Cell outer membrane</keyword>
<organism evidence="11 12">
    <name type="scientific">Rhodanobacter terrae</name>
    <dbReference type="NCBI Taxonomy" id="418647"/>
    <lineage>
        <taxon>Bacteria</taxon>
        <taxon>Pseudomonadati</taxon>
        <taxon>Pseudomonadota</taxon>
        <taxon>Gammaproteobacteria</taxon>
        <taxon>Lysobacterales</taxon>
        <taxon>Rhodanobacteraceae</taxon>
        <taxon>Rhodanobacter</taxon>
    </lineage>
</organism>
<sequence>MHTKTFPVARFGTLAAMMSLALSGVTHAQSAPAGIPGTGGISSGMLLQQVQQQPSTVPPSDLDLHMLHSKKQPAADSRAFMVKRIQITGNTLLPDERLRSLVIGYEGKMLTLGDLGDLSDSISTAYLRAGYPLVRVYVPAQTLADGVVKLAVVEARYGKVALQNQSAVKDGPLQSTLAPLQPGQPVSNYALERSLLLLSDIPGAQVSSAIRPGDEPGTSDLVVGVTSAPRYTGTLGVDDYGSEYTGRARATGSFDVNGLLHEGDLLDFSAASSGGGMNYFQGGYRYLLNGQGTTLRAGVSSLHYNLGGRLSPLDADGSALVGSLTLTQPIVRNTAANLYGQIEFDHKLLKDDIGLVGIDTDRRANVWVATLAGDERDARGITNYSLGMSHGDIDYTNGLANLIDYITARTRGSYNKYTFSLSRLQKLGDNDALYAGFTQQWASKNLDTSEQFFLGGPNTVRGYDVGVLAGSQGNLFSLEYRHDFTIPGMAGQWQARLFGDTGRLTVYKDTFERGINSGRLSSAGVGLNWTGPHNWTASASVARPIGDTPDILPNADTKTRLWVQVMKGFD</sequence>
<evidence type="ECO:0000313" key="12">
    <source>
        <dbReference type="Proteomes" id="UP001596111"/>
    </source>
</evidence>
<keyword evidence="9" id="KW-0732">Signal</keyword>
<name>A0ABW0SY19_9GAMM</name>
<dbReference type="InterPro" id="IPR034746">
    <property type="entry name" value="POTRA"/>
</dbReference>